<evidence type="ECO:0000313" key="2">
    <source>
        <dbReference type="RefSeq" id="XP_011645298.1"/>
    </source>
</evidence>
<name>A0A6I9XI65_9HYME</name>
<dbReference type="GeneID" id="105432270"/>
<reference evidence="2" key="1">
    <citation type="submission" date="2025-08" db="UniProtKB">
        <authorList>
            <consortium name="RefSeq"/>
        </authorList>
    </citation>
    <scope>IDENTIFICATION</scope>
</reference>
<accession>A0A6I9XI65</accession>
<dbReference type="AlphaFoldDB" id="A0A6I9XI65"/>
<proteinExistence type="predicted"/>
<protein>
    <submittedName>
        <fullName evidence="2">Uncharacterized protein LOC105432270</fullName>
    </submittedName>
</protein>
<gene>
    <name evidence="2" type="primary">LOC105432270</name>
</gene>
<dbReference type="RefSeq" id="XP_011645298.1">
    <property type="nucleotide sequence ID" value="XM_011646996.2"/>
</dbReference>
<dbReference type="Proteomes" id="UP000504615">
    <property type="component" value="Unplaced"/>
</dbReference>
<dbReference type="OrthoDB" id="10037961at2759"/>
<dbReference type="KEGG" id="pbar:105432270"/>
<sequence length="141" mass="15637">MSNKGEFSSKKGSKNEDLLTRYIGGYTQNNNECFNSIIWSIAPKASSSGKHVLDIATDIVVYIYNDGLSSIMQIMAVLGMTIGPNCYNFCQEADARRIKYSELSMSEAAKEATLTLKSIRKEEEEKNMNLEDQLYGAGIAN</sequence>
<evidence type="ECO:0000313" key="1">
    <source>
        <dbReference type="Proteomes" id="UP000504615"/>
    </source>
</evidence>
<organism evidence="1 2">
    <name type="scientific">Pogonomyrmex barbatus</name>
    <name type="common">red harvester ant</name>
    <dbReference type="NCBI Taxonomy" id="144034"/>
    <lineage>
        <taxon>Eukaryota</taxon>
        <taxon>Metazoa</taxon>
        <taxon>Ecdysozoa</taxon>
        <taxon>Arthropoda</taxon>
        <taxon>Hexapoda</taxon>
        <taxon>Insecta</taxon>
        <taxon>Pterygota</taxon>
        <taxon>Neoptera</taxon>
        <taxon>Endopterygota</taxon>
        <taxon>Hymenoptera</taxon>
        <taxon>Apocrita</taxon>
        <taxon>Aculeata</taxon>
        <taxon>Formicoidea</taxon>
        <taxon>Formicidae</taxon>
        <taxon>Myrmicinae</taxon>
        <taxon>Pogonomyrmex</taxon>
    </lineage>
</organism>
<keyword evidence="1" id="KW-1185">Reference proteome</keyword>